<proteinExistence type="predicted"/>
<dbReference type="Gene3D" id="3.30.530.20">
    <property type="match status" value="1"/>
</dbReference>
<dbReference type="EMBL" id="JAINVZ010000003">
    <property type="protein sequence ID" value="MBY8884324.1"/>
    <property type="molecule type" value="Genomic_DNA"/>
</dbReference>
<dbReference type="SUPFAM" id="SSF55961">
    <property type="entry name" value="Bet v1-like"/>
    <property type="match status" value="1"/>
</dbReference>
<accession>A0ABS7QR92</accession>
<evidence type="ECO:0000313" key="1">
    <source>
        <dbReference type="EMBL" id="MBY8884324.1"/>
    </source>
</evidence>
<dbReference type="Proteomes" id="UP001198565">
    <property type="component" value="Unassembled WGS sequence"/>
</dbReference>
<dbReference type="InterPro" id="IPR023393">
    <property type="entry name" value="START-like_dom_sf"/>
</dbReference>
<name>A0ABS7QR92_9ACTN</name>
<keyword evidence="2" id="KW-1185">Reference proteome</keyword>
<dbReference type="RefSeq" id="WP_222974612.1">
    <property type="nucleotide sequence ID" value="NZ_JAINVZ010000003.1"/>
</dbReference>
<reference evidence="1 2" key="1">
    <citation type="submission" date="2021-08" db="EMBL/GenBank/DDBJ databases">
        <title>Streptomyces sp. PTM05 isolated from lichen.</title>
        <authorList>
            <person name="Somphong A."/>
            <person name="Phongsopitanun W."/>
            <person name="Tanasupawat S."/>
        </authorList>
    </citation>
    <scope>NUCLEOTIDE SEQUENCE [LARGE SCALE GENOMIC DNA]</scope>
    <source>
        <strain evidence="1 2">Ptm05</strain>
    </source>
</reference>
<gene>
    <name evidence="1" type="ORF">K7472_05610</name>
</gene>
<sequence length="153" mass="17427">MDWCRYRFRSVWRLAAPVETVYAVLGDPEGYPRWWPQVRSVDRIDDVSGTVRFRSLLPYDLVVVVRQVLRSPDDAVLQITMSGDLEGWARWTLTPDGSGCRALYEQRVVVRKPLMRRLALPGRPFFLVNHAVMMRSGLGGLRAALAGRARDAV</sequence>
<dbReference type="Pfam" id="PF10604">
    <property type="entry name" value="Polyketide_cyc2"/>
    <property type="match status" value="1"/>
</dbReference>
<organism evidence="1 2">
    <name type="scientific">Streptantibioticus parmotrematis</name>
    <dbReference type="NCBI Taxonomy" id="2873249"/>
    <lineage>
        <taxon>Bacteria</taxon>
        <taxon>Bacillati</taxon>
        <taxon>Actinomycetota</taxon>
        <taxon>Actinomycetes</taxon>
        <taxon>Kitasatosporales</taxon>
        <taxon>Streptomycetaceae</taxon>
        <taxon>Streptantibioticus</taxon>
    </lineage>
</organism>
<protein>
    <submittedName>
        <fullName evidence="1">SRPBCC family protein</fullName>
    </submittedName>
</protein>
<dbReference type="InterPro" id="IPR019587">
    <property type="entry name" value="Polyketide_cyclase/dehydratase"/>
</dbReference>
<evidence type="ECO:0000313" key="2">
    <source>
        <dbReference type="Proteomes" id="UP001198565"/>
    </source>
</evidence>
<comment type="caution">
    <text evidence="1">The sequence shown here is derived from an EMBL/GenBank/DDBJ whole genome shotgun (WGS) entry which is preliminary data.</text>
</comment>